<dbReference type="OrthoDB" id="3268858at2759"/>
<evidence type="ECO:0000256" key="5">
    <source>
        <dbReference type="ARBA" id="ARBA00022827"/>
    </source>
</evidence>
<dbReference type="SUPFAM" id="SSF51905">
    <property type="entry name" value="FAD/NAD(P)-binding domain"/>
    <property type="match status" value="1"/>
</dbReference>
<dbReference type="HOGENOM" id="CLU_2378558_0_0_1"/>
<protein>
    <submittedName>
        <fullName evidence="8">GMC oxidoreductase</fullName>
    </submittedName>
</protein>
<proteinExistence type="inferred from homology"/>
<evidence type="ECO:0000256" key="4">
    <source>
        <dbReference type="ARBA" id="ARBA00022729"/>
    </source>
</evidence>
<feature type="domain" description="Glucose-methanol-choline oxidoreductase N-terminal" evidence="7">
    <location>
        <begin position="56"/>
        <end position="70"/>
    </location>
</feature>
<gene>
    <name evidence="8" type="ORF">M422DRAFT_94488</name>
</gene>
<reference evidence="8 9" key="1">
    <citation type="submission" date="2014-06" db="EMBL/GenBank/DDBJ databases">
        <title>Evolutionary Origins and Diversification of the Mycorrhizal Mutualists.</title>
        <authorList>
            <consortium name="DOE Joint Genome Institute"/>
            <consortium name="Mycorrhizal Genomics Consortium"/>
            <person name="Kohler A."/>
            <person name="Kuo A."/>
            <person name="Nagy L.G."/>
            <person name="Floudas D."/>
            <person name="Copeland A."/>
            <person name="Barry K.W."/>
            <person name="Cichocki N."/>
            <person name="Veneault-Fourrey C."/>
            <person name="LaButti K."/>
            <person name="Lindquist E.A."/>
            <person name="Lipzen A."/>
            <person name="Lundell T."/>
            <person name="Morin E."/>
            <person name="Murat C."/>
            <person name="Riley R."/>
            <person name="Ohm R."/>
            <person name="Sun H."/>
            <person name="Tunlid A."/>
            <person name="Henrissat B."/>
            <person name="Grigoriev I.V."/>
            <person name="Hibbett D.S."/>
            <person name="Martin F."/>
        </authorList>
    </citation>
    <scope>NUCLEOTIDE SEQUENCE [LARGE SCALE GENOMIC DNA]</scope>
    <source>
        <strain evidence="8 9">SS14</strain>
    </source>
</reference>
<keyword evidence="5" id="KW-0274">FAD</keyword>
<keyword evidence="6" id="KW-0560">Oxidoreductase</keyword>
<evidence type="ECO:0000256" key="6">
    <source>
        <dbReference type="ARBA" id="ARBA00023002"/>
    </source>
</evidence>
<dbReference type="EMBL" id="KN837182">
    <property type="protein sequence ID" value="KIJ36041.1"/>
    <property type="molecule type" value="Genomic_DNA"/>
</dbReference>
<feature type="non-terminal residue" evidence="8">
    <location>
        <position position="95"/>
    </location>
</feature>
<keyword evidence="9" id="KW-1185">Reference proteome</keyword>
<comment type="similarity">
    <text evidence="2">Belongs to the GMC oxidoreductase family.</text>
</comment>
<dbReference type="PANTHER" id="PTHR11552:SF201">
    <property type="entry name" value="GLUCOSE-METHANOL-CHOLINE OXIDOREDUCTASE N-TERMINAL DOMAIN-CONTAINING PROTEIN"/>
    <property type="match status" value="1"/>
</dbReference>
<evidence type="ECO:0000256" key="3">
    <source>
        <dbReference type="ARBA" id="ARBA00022630"/>
    </source>
</evidence>
<dbReference type="AlphaFoldDB" id="A0A0C9VF51"/>
<dbReference type="GO" id="GO:0050660">
    <property type="term" value="F:flavin adenine dinucleotide binding"/>
    <property type="evidence" value="ECO:0007669"/>
    <property type="project" value="InterPro"/>
</dbReference>
<dbReference type="Gene3D" id="3.50.50.60">
    <property type="entry name" value="FAD/NAD(P)-binding domain"/>
    <property type="match status" value="1"/>
</dbReference>
<evidence type="ECO:0000256" key="1">
    <source>
        <dbReference type="ARBA" id="ARBA00001974"/>
    </source>
</evidence>
<keyword evidence="4" id="KW-0732">Signal</keyword>
<dbReference type="InterPro" id="IPR012132">
    <property type="entry name" value="GMC_OxRdtase"/>
</dbReference>
<dbReference type="PANTHER" id="PTHR11552">
    <property type="entry name" value="GLUCOSE-METHANOL-CHOLINE GMC OXIDOREDUCTASE"/>
    <property type="match status" value="1"/>
</dbReference>
<evidence type="ECO:0000256" key="2">
    <source>
        <dbReference type="ARBA" id="ARBA00010790"/>
    </source>
</evidence>
<dbReference type="Proteomes" id="UP000054279">
    <property type="component" value="Unassembled WGS sequence"/>
</dbReference>
<evidence type="ECO:0000313" key="8">
    <source>
        <dbReference type="EMBL" id="KIJ36041.1"/>
    </source>
</evidence>
<accession>A0A0C9VF51</accession>
<organism evidence="8 9">
    <name type="scientific">Sphaerobolus stellatus (strain SS14)</name>
    <dbReference type="NCBI Taxonomy" id="990650"/>
    <lineage>
        <taxon>Eukaryota</taxon>
        <taxon>Fungi</taxon>
        <taxon>Dikarya</taxon>
        <taxon>Basidiomycota</taxon>
        <taxon>Agaricomycotina</taxon>
        <taxon>Agaricomycetes</taxon>
        <taxon>Phallomycetidae</taxon>
        <taxon>Geastrales</taxon>
        <taxon>Sphaerobolaceae</taxon>
        <taxon>Sphaerobolus</taxon>
    </lineage>
</organism>
<name>A0A0C9VF51_SPHS4</name>
<dbReference type="GO" id="GO:0016614">
    <property type="term" value="F:oxidoreductase activity, acting on CH-OH group of donors"/>
    <property type="evidence" value="ECO:0007669"/>
    <property type="project" value="InterPro"/>
</dbReference>
<dbReference type="InterPro" id="IPR036188">
    <property type="entry name" value="FAD/NAD-bd_sf"/>
</dbReference>
<dbReference type="InterPro" id="IPR000172">
    <property type="entry name" value="GMC_OxRdtase_N"/>
</dbReference>
<evidence type="ECO:0000259" key="7">
    <source>
        <dbReference type="PROSITE" id="PS00624"/>
    </source>
</evidence>
<dbReference type="Pfam" id="PF00732">
    <property type="entry name" value="GMC_oxred_N"/>
    <property type="match status" value="1"/>
</dbReference>
<feature type="non-terminal residue" evidence="8">
    <location>
        <position position="1"/>
    </location>
</feature>
<sequence length="95" mass="9973">PFSFRPNLQVTLYSTVSKVIWKSTSNGSAVASGVQYIDQNGITHTVTATNVIRSAGTLGSPTILEHSGVGNKTFLASLGIRSVIDLPGVGENLQE</sequence>
<keyword evidence="3" id="KW-0285">Flavoprotein</keyword>
<dbReference type="PROSITE" id="PS00624">
    <property type="entry name" value="GMC_OXRED_2"/>
    <property type="match status" value="1"/>
</dbReference>
<comment type="cofactor">
    <cofactor evidence="1">
        <name>FAD</name>
        <dbReference type="ChEBI" id="CHEBI:57692"/>
    </cofactor>
</comment>
<evidence type="ECO:0000313" key="9">
    <source>
        <dbReference type="Proteomes" id="UP000054279"/>
    </source>
</evidence>